<proteinExistence type="predicted"/>
<accession>A0A2U3NIH8</accession>
<dbReference type="SUPFAM" id="SSF54909">
    <property type="entry name" value="Dimeric alpha+beta barrel"/>
    <property type="match status" value="1"/>
</dbReference>
<dbReference type="SMART" id="SM00344">
    <property type="entry name" value="HTH_ASNC"/>
    <property type="match status" value="2"/>
</dbReference>
<protein>
    <submittedName>
        <fullName evidence="6">AsnC family transcriptional regulator</fullName>
    </submittedName>
</protein>
<dbReference type="InterPro" id="IPR036390">
    <property type="entry name" value="WH_DNA-bd_sf"/>
</dbReference>
<evidence type="ECO:0000259" key="4">
    <source>
        <dbReference type="Pfam" id="PF01037"/>
    </source>
</evidence>
<evidence type="ECO:0000256" key="3">
    <source>
        <dbReference type="ARBA" id="ARBA00023163"/>
    </source>
</evidence>
<gene>
    <name evidence="6" type="ORF">MTAB308_4852</name>
</gene>
<dbReference type="AlphaFoldDB" id="A0A2U3NIH8"/>
<dbReference type="InterPro" id="IPR011008">
    <property type="entry name" value="Dimeric_a/b-barrel"/>
</dbReference>
<dbReference type="PANTHER" id="PTHR30154:SF34">
    <property type="entry name" value="TRANSCRIPTIONAL REGULATOR AZLB"/>
    <property type="match status" value="1"/>
</dbReference>
<keyword evidence="2" id="KW-0238">DNA-binding</keyword>
<dbReference type="Gene3D" id="1.10.10.10">
    <property type="entry name" value="Winged helix-like DNA-binding domain superfamily/Winged helix DNA-binding domain"/>
    <property type="match status" value="2"/>
</dbReference>
<dbReference type="Proteomes" id="UP000241595">
    <property type="component" value="Unassembled WGS sequence"/>
</dbReference>
<dbReference type="SUPFAM" id="SSF46785">
    <property type="entry name" value="Winged helix' DNA-binding domain"/>
    <property type="match status" value="2"/>
</dbReference>
<feature type="domain" description="HTH asnC-type" evidence="5">
    <location>
        <begin position="3"/>
        <end position="42"/>
    </location>
</feature>
<dbReference type="GO" id="GO:0043565">
    <property type="term" value="F:sequence-specific DNA binding"/>
    <property type="evidence" value="ECO:0007669"/>
    <property type="project" value="InterPro"/>
</dbReference>
<reference evidence="6 7" key="1">
    <citation type="submission" date="2017-01" db="EMBL/GenBank/DDBJ databases">
        <authorList>
            <consortium name="Urmite Genomes"/>
        </authorList>
    </citation>
    <scope>NUCLEOTIDE SEQUENCE [LARGE SCALE GENOMIC DNA]</scope>
    <source>
        <strain evidence="6 7">AB308</strain>
    </source>
</reference>
<dbReference type="InterPro" id="IPR000485">
    <property type="entry name" value="AsnC-type_HTH_dom"/>
</dbReference>
<feature type="domain" description="Transcription regulator AsnC/Lrp ligand binding" evidence="4">
    <location>
        <begin position="239"/>
        <end position="306"/>
    </location>
</feature>
<keyword evidence="3" id="KW-0804">Transcription</keyword>
<organism evidence="6 7">
    <name type="scientific">Mycobacterium terramassiliense</name>
    <dbReference type="NCBI Taxonomy" id="1841859"/>
    <lineage>
        <taxon>Bacteria</taxon>
        <taxon>Bacillati</taxon>
        <taxon>Actinomycetota</taxon>
        <taxon>Actinomycetes</taxon>
        <taxon>Mycobacteriales</taxon>
        <taxon>Mycobacteriaceae</taxon>
        <taxon>Mycobacterium</taxon>
    </lineage>
</organism>
<dbReference type="OrthoDB" id="3453230at2"/>
<dbReference type="Pfam" id="PF13404">
    <property type="entry name" value="HTH_AsnC-type"/>
    <property type="match status" value="2"/>
</dbReference>
<dbReference type="EMBL" id="FTRV01000016">
    <property type="protein sequence ID" value="SPM31339.1"/>
    <property type="molecule type" value="Genomic_DNA"/>
</dbReference>
<evidence type="ECO:0000313" key="7">
    <source>
        <dbReference type="Proteomes" id="UP000241595"/>
    </source>
</evidence>
<feature type="domain" description="HTH asnC-type" evidence="5">
    <location>
        <begin position="178"/>
        <end position="215"/>
    </location>
</feature>
<dbReference type="PANTHER" id="PTHR30154">
    <property type="entry name" value="LEUCINE-RESPONSIVE REGULATORY PROTEIN"/>
    <property type="match status" value="1"/>
</dbReference>
<dbReference type="InterPro" id="IPR019888">
    <property type="entry name" value="Tscrpt_reg_AsnC-like"/>
</dbReference>
<dbReference type="GO" id="GO:0005829">
    <property type="term" value="C:cytosol"/>
    <property type="evidence" value="ECO:0007669"/>
    <property type="project" value="TreeGrafter"/>
</dbReference>
<dbReference type="RefSeq" id="WP_077102867.1">
    <property type="nucleotide sequence ID" value="NZ_LT717701.1"/>
</dbReference>
<keyword evidence="7" id="KW-1185">Reference proteome</keyword>
<dbReference type="STRING" id="1841859.GCA_900157385_04855"/>
<dbReference type="InterPro" id="IPR019887">
    <property type="entry name" value="Tscrpt_reg_AsnC/Lrp_C"/>
</dbReference>
<dbReference type="InterPro" id="IPR036388">
    <property type="entry name" value="WH-like_DNA-bd_sf"/>
</dbReference>
<dbReference type="Pfam" id="PF01037">
    <property type="entry name" value="AsnC_trans_reg"/>
    <property type="match status" value="1"/>
</dbReference>
<name>A0A2U3NIH8_9MYCO</name>
<dbReference type="Gene3D" id="3.30.70.920">
    <property type="match status" value="1"/>
</dbReference>
<evidence type="ECO:0000256" key="2">
    <source>
        <dbReference type="ARBA" id="ARBA00023125"/>
    </source>
</evidence>
<keyword evidence="1" id="KW-0805">Transcription regulation</keyword>
<evidence type="ECO:0000259" key="5">
    <source>
        <dbReference type="Pfam" id="PF13404"/>
    </source>
</evidence>
<sequence length="326" mass="35534">MEPLDGHILHALQLAPRAPFRRIAEVIGAGEQTVARRYRALRRDGALRVVGVVNPRLYGECQWIVRVHAKPDNLPRLAEALVRRPEATHANVLSGGTELVCVIRAPIGDAGDGLLQRLPRTPAVLEMRINLVLNVFGSPTGAHWTGHGHALDEEQIKALQQQVEGAHPDRPAAPTADDRPLLDALANDGRITDSALAKLTGWSPARVKRRLAALQASDTLAYDLDMLPERLGFMLNAIIWISTAPRHLVSAAEQIARHAEVASVVAIGGPANLMVVVICRDAGDLYRYVAERLADVDHIQAYDVSVRSKRLKQVGSLVSRGRLIRA</sequence>
<evidence type="ECO:0000313" key="6">
    <source>
        <dbReference type="EMBL" id="SPM31339.1"/>
    </source>
</evidence>
<dbReference type="GO" id="GO:0043200">
    <property type="term" value="P:response to amino acid"/>
    <property type="evidence" value="ECO:0007669"/>
    <property type="project" value="TreeGrafter"/>
</dbReference>
<evidence type="ECO:0000256" key="1">
    <source>
        <dbReference type="ARBA" id="ARBA00023015"/>
    </source>
</evidence>